<evidence type="ECO:0000313" key="2">
    <source>
        <dbReference type="Proteomes" id="UP001604043"/>
    </source>
</evidence>
<accession>A0ABW6ZQW9</accession>
<proteinExistence type="predicted"/>
<protein>
    <recommendedName>
        <fullName evidence="3">DUF2750 domain-containing protein</fullName>
    </recommendedName>
</protein>
<name>A0ABW6ZQW9_9HYPH</name>
<dbReference type="EMBL" id="JBAFUR010000011">
    <property type="protein sequence ID" value="MFG1255388.1"/>
    <property type="molecule type" value="Genomic_DNA"/>
</dbReference>
<comment type="caution">
    <text evidence="1">The sequence shown here is derived from an EMBL/GenBank/DDBJ whole genome shotgun (WGS) entry which is preliminary data.</text>
</comment>
<reference evidence="1 2" key="1">
    <citation type="submission" date="2024-02" db="EMBL/GenBank/DDBJ databases">
        <title>Expansion and revision of Xanthobacter and proposal of Roseixanthobacter gen. nov.</title>
        <authorList>
            <person name="Soltysiak M.P.M."/>
            <person name="Jalihal A."/>
            <person name="Ory A."/>
            <person name="Chrisophersen C."/>
            <person name="Lee A.D."/>
            <person name="Boulton J."/>
            <person name="Springer M."/>
        </authorList>
    </citation>
    <scope>NUCLEOTIDE SEQUENCE [LARGE SCALE GENOMIC DNA]</scope>
    <source>
        <strain evidence="1 2">CB5</strain>
    </source>
</reference>
<sequence>MSEYQYFTAEEMFAAQLAAADEGKCLFFETEDCAELRKRVEAAGCLVMPWHIFERIGVAPAIRDRAADAAARLDLPAPWVVFDPSDEDAGLLLVGDDFEDLCERAISI</sequence>
<evidence type="ECO:0000313" key="1">
    <source>
        <dbReference type="EMBL" id="MFG1255388.1"/>
    </source>
</evidence>
<keyword evidence="2" id="KW-1185">Reference proteome</keyword>
<evidence type="ECO:0008006" key="3">
    <source>
        <dbReference type="Google" id="ProtNLM"/>
    </source>
</evidence>
<organism evidence="1 2">
    <name type="scientific">Xanthobacter aminoxidans</name>
    <dbReference type="NCBI Taxonomy" id="186280"/>
    <lineage>
        <taxon>Bacteria</taxon>
        <taxon>Pseudomonadati</taxon>
        <taxon>Pseudomonadota</taxon>
        <taxon>Alphaproteobacteria</taxon>
        <taxon>Hyphomicrobiales</taxon>
        <taxon>Xanthobacteraceae</taxon>
        <taxon>Xanthobacter</taxon>
    </lineage>
</organism>
<dbReference type="RefSeq" id="WP_394010459.1">
    <property type="nucleotide sequence ID" value="NZ_JBAFUR010000011.1"/>
</dbReference>
<dbReference type="Proteomes" id="UP001604043">
    <property type="component" value="Unassembled WGS sequence"/>
</dbReference>
<gene>
    <name evidence="1" type="ORF">V5F30_24470</name>
</gene>